<evidence type="ECO:0000313" key="2">
    <source>
        <dbReference type="EMBL" id="GBO42695.1"/>
    </source>
</evidence>
<organism evidence="2 3">
    <name type="scientific">Araneus ventricosus</name>
    <name type="common">Orbweaver spider</name>
    <name type="synonym">Epeira ventricosa</name>
    <dbReference type="NCBI Taxonomy" id="182803"/>
    <lineage>
        <taxon>Eukaryota</taxon>
        <taxon>Metazoa</taxon>
        <taxon>Ecdysozoa</taxon>
        <taxon>Arthropoda</taxon>
        <taxon>Chelicerata</taxon>
        <taxon>Arachnida</taxon>
        <taxon>Araneae</taxon>
        <taxon>Araneomorphae</taxon>
        <taxon>Entelegynae</taxon>
        <taxon>Araneoidea</taxon>
        <taxon>Araneidae</taxon>
        <taxon>Araneus</taxon>
    </lineage>
</organism>
<comment type="caution">
    <text evidence="2">The sequence shown here is derived from an EMBL/GenBank/DDBJ whole genome shotgun (WGS) entry which is preliminary data.</text>
</comment>
<evidence type="ECO:0000313" key="3">
    <source>
        <dbReference type="Proteomes" id="UP000499080"/>
    </source>
</evidence>
<accession>A0A4Y2WZ91</accession>
<name>A0A4Y2WZ91_ARAVE</name>
<proteinExistence type="predicted"/>
<reference evidence="2 3" key="1">
    <citation type="journal article" date="2019" name="Sci. Rep.">
        <title>Orb-weaving spider Araneus ventricosus genome elucidates the spidroin gene catalogue.</title>
        <authorList>
            <person name="Kono N."/>
            <person name="Nakamura H."/>
            <person name="Ohtoshi R."/>
            <person name="Moran D.A.P."/>
            <person name="Shinohara A."/>
            <person name="Yoshida Y."/>
            <person name="Fujiwara M."/>
            <person name="Mori M."/>
            <person name="Tomita M."/>
            <person name="Arakawa K."/>
        </authorList>
    </citation>
    <scope>NUCLEOTIDE SEQUENCE [LARGE SCALE GENOMIC DNA]</scope>
</reference>
<gene>
    <name evidence="2" type="ORF">AVEN_168121_1</name>
    <name evidence="1" type="ORF">AVEN_260330_1</name>
</gene>
<feature type="non-terminal residue" evidence="2">
    <location>
        <position position="1"/>
    </location>
</feature>
<keyword evidence="3" id="KW-1185">Reference proteome</keyword>
<dbReference type="EMBL" id="BGPR01068914">
    <property type="protein sequence ID" value="GBO42691.1"/>
    <property type="molecule type" value="Genomic_DNA"/>
</dbReference>
<protein>
    <submittedName>
        <fullName evidence="2">Uncharacterized protein</fullName>
    </submittedName>
</protein>
<evidence type="ECO:0000313" key="1">
    <source>
        <dbReference type="EMBL" id="GBO42691.1"/>
    </source>
</evidence>
<sequence length="108" mass="11855">YLEHNLHEAEWGPPQLALLGMKFFRSFRGIAQNHAPLPRLHISLVICNRRSHGGASGESVLKPTVLLFGNRNFTTASQSPDWGLELGKKTSDTIAETLPLCAFGLKSS</sequence>
<dbReference type="EMBL" id="BGPR01068920">
    <property type="protein sequence ID" value="GBO42695.1"/>
    <property type="molecule type" value="Genomic_DNA"/>
</dbReference>
<dbReference type="AlphaFoldDB" id="A0A4Y2WZ91"/>
<dbReference type="Proteomes" id="UP000499080">
    <property type="component" value="Unassembled WGS sequence"/>
</dbReference>